<dbReference type="FunFam" id="3.40.50.1820:FF:000065">
    <property type="entry name" value="Phospholipase A1-II 3"/>
    <property type="match status" value="1"/>
</dbReference>
<dbReference type="GO" id="GO:0016042">
    <property type="term" value="P:lipid catabolic process"/>
    <property type="evidence" value="ECO:0007669"/>
    <property type="project" value="UniProtKB-KW"/>
</dbReference>
<name>A0AAN8YVK4_9MAGN</name>
<dbReference type="GO" id="GO:0047714">
    <property type="term" value="F:galactolipase activity"/>
    <property type="evidence" value="ECO:0007669"/>
    <property type="project" value="UniProtKB-ARBA"/>
</dbReference>
<sequence>MAISLPKLVLHFNSLQFKQVVPENVVQNQFLGQKLTFPRLAIRQEATIRPKKNCMSSINEFLPTGSEIETVKLICSNDDEGSPINKEPEKALADHWLDIHGQDDWEGMLDPFDPLLKTEVIRYGMMAQACYDAFDSDPRSKHCGSCRFIPDMFFQGLGLTNGYQVSGYIYATYDISLPNIIRRSLWPEGRTEEPNWMGYVSVSDDETTQKLGRRDITIAWRGTVTKLEWVADLMDFLWPINLKKIPSPYPDVKVETGFLQVYTGKNKHCPCCKYSVREQVLAEVNRLIHKYADEKLSITVTGHSLGSALAILNAYDMKEVGLDVMEDGRTIPICVFSFSGPRVGNNRFKERLEWLGVKVLRVLNIHDKVPKAPGFFLNEHMPRVIQNLTKKIPWCYSHVGIELALDHENSPFLKDTSDLFSLHNLDALLHLVDGYHGKGEPFALIGEHDLARVNKDCDFLKDCFLIKPKWGQDEHRKMAKNQEDNLAPP</sequence>
<comment type="similarity">
    <text evidence="2">Belongs to the AB hydrolase superfamily. Lipase family.</text>
</comment>
<keyword evidence="7" id="KW-0442">Lipid degradation</keyword>
<keyword evidence="6" id="KW-0809">Transit peptide</keyword>
<protein>
    <submittedName>
        <fullName evidence="10">Fungal lipase-like domain</fullName>
    </submittedName>
</protein>
<feature type="domain" description="Fungal lipase-type" evidence="9">
    <location>
        <begin position="218"/>
        <end position="375"/>
    </location>
</feature>
<evidence type="ECO:0000256" key="2">
    <source>
        <dbReference type="ARBA" id="ARBA00010701"/>
    </source>
</evidence>
<dbReference type="InterPro" id="IPR002921">
    <property type="entry name" value="Fungal_lipase-type"/>
</dbReference>
<evidence type="ECO:0000256" key="6">
    <source>
        <dbReference type="ARBA" id="ARBA00022946"/>
    </source>
</evidence>
<dbReference type="CDD" id="cd00519">
    <property type="entry name" value="Lipase_3"/>
    <property type="match status" value="1"/>
</dbReference>
<keyword evidence="11" id="KW-1185">Reference proteome</keyword>
<evidence type="ECO:0000256" key="1">
    <source>
        <dbReference type="ARBA" id="ARBA00004229"/>
    </source>
</evidence>
<dbReference type="PANTHER" id="PTHR31403:SF53">
    <property type="entry name" value="PHOSPHOLIPASE A1-IGAMMA2, CHLOROPLASTIC-LIKE"/>
    <property type="match status" value="1"/>
</dbReference>
<organism evidence="10 11">
    <name type="scientific">Dillenia turbinata</name>
    <dbReference type="NCBI Taxonomy" id="194707"/>
    <lineage>
        <taxon>Eukaryota</taxon>
        <taxon>Viridiplantae</taxon>
        <taxon>Streptophyta</taxon>
        <taxon>Embryophyta</taxon>
        <taxon>Tracheophyta</taxon>
        <taxon>Spermatophyta</taxon>
        <taxon>Magnoliopsida</taxon>
        <taxon>eudicotyledons</taxon>
        <taxon>Gunneridae</taxon>
        <taxon>Pentapetalae</taxon>
        <taxon>Dilleniales</taxon>
        <taxon>Dilleniaceae</taxon>
        <taxon>Dillenia</taxon>
    </lineage>
</organism>
<evidence type="ECO:0000313" key="11">
    <source>
        <dbReference type="Proteomes" id="UP001370490"/>
    </source>
</evidence>
<dbReference type="InterPro" id="IPR029058">
    <property type="entry name" value="AB_hydrolase_fold"/>
</dbReference>
<keyword evidence="4" id="KW-0934">Plastid</keyword>
<accession>A0AAN8YVK4</accession>
<gene>
    <name evidence="10" type="ORF">RJ641_021346</name>
</gene>
<comment type="caution">
    <text evidence="10">The sequence shown here is derived from an EMBL/GenBank/DDBJ whole genome shotgun (WGS) entry which is preliminary data.</text>
</comment>
<comment type="subcellular location">
    <subcellularLocation>
        <location evidence="1">Plastid</location>
        <location evidence="1">Chloroplast</location>
    </subcellularLocation>
</comment>
<dbReference type="PANTHER" id="PTHR31403">
    <property type="entry name" value="PHOSPHOLIPASE A1-IBETA2, CHLOROPLASTIC"/>
    <property type="match status" value="1"/>
</dbReference>
<evidence type="ECO:0000256" key="4">
    <source>
        <dbReference type="ARBA" id="ARBA00022640"/>
    </source>
</evidence>
<dbReference type="AlphaFoldDB" id="A0AAN8YVK4"/>
<evidence type="ECO:0000313" key="10">
    <source>
        <dbReference type="EMBL" id="KAK6914025.1"/>
    </source>
</evidence>
<evidence type="ECO:0000256" key="7">
    <source>
        <dbReference type="ARBA" id="ARBA00022963"/>
    </source>
</evidence>
<dbReference type="GO" id="GO:0009507">
    <property type="term" value="C:chloroplast"/>
    <property type="evidence" value="ECO:0007669"/>
    <property type="project" value="UniProtKB-SubCell"/>
</dbReference>
<evidence type="ECO:0000256" key="3">
    <source>
        <dbReference type="ARBA" id="ARBA00022528"/>
    </source>
</evidence>
<keyword evidence="5" id="KW-0378">Hydrolase</keyword>
<keyword evidence="3" id="KW-0150">Chloroplast</keyword>
<dbReference type="EMBL" id="JBAMMX010000026">
    <property type="protein sequence ID" value="KAK6914025.1"/>
    <property type="molecule type" value="Genomic_DNA"/>
</dbReference>
<dbReference type="Proteomes" id="UP001370490">
    <property type="component" value="Unassembled WGS sequence"/>
</dbReference>
<reference evidence="10 11" key="1">
    <citation type="submission" date="2023-12" db="EMBL/GenBank/DDBJ databases">
        <title>A high-quality genome assembly for Dillenia turbinata (Dilleniales).</title>
        <authorList>
            <person name="Chanderbali A."/>
        </authorList>
    </citation>
    <scope>NUCLEOTIDE SEQUENCE [LARGE SCALE GENOMIC DNA]</scope>
    <source>
        <strain evidence="10">LSX21</strain>
        <tissue evidence="10">Leaf</tissue>
    </source>
</reference>
<evidence type="ECO:0000256" key="8">
    <source>
        <dbReference type="ARBA" id="ARBA00023098"/>
    </source>
</evidence>
<keyword evidence="8" id="KW-0443">Lipid metabolism</keyword>
<dbReference type="GO" id="GO:0008970">
    <property type="term" value="F:phospholipase A1 activity"/>
    <property type="evidence" value="ECO:0007669"/>
    <property type="project" value="UniProtKB-ARBA"/>
</dbReference>
<evidence type="ECO:0000256" key="5">
    <source>
        <dbReference type="ARBA" id="ARBA00022801"/>
    </source>
</evidence>
<proteinExistence type="inferred from homology"/>
<dbReference type="Gene3D" id="3.40.50.1820">
    <property type="entry name" value="alpha/beta hydrolase"/>
    <property type="match status" value="1"/>
</dbReference>
<dbReference type="Pfam" id="PF01764">
    <property type="entry name" value="Lipase_3"/>
    <property type="match status" value="1"/>
</dbReference>
<dbReference type="SUPFAM" id="SSF53474">
    <property type="entry name" value="alpha/beta-Hydrolases"/>
    <property type="match status" value="1"/>
</dbReference>
<evidence type="ECO:0000259" key="9">
    <source>
        <dbReference type="Pfam" id="PF01764"/>
    </source>
</evidence>